<dbReference type="InterPro" id="IPR020057">
    <property type="entry name" value="Ribosomal_bL25_b-dom"/>
</dbReference>
<dbReference type="EMBL" id="MHCZ01000016">
    <property type="protein sequence ID" value="OGY30043.1"/>
    <property type="molecule type" value="Genomic_DNA"/>
</dbReference>
<feature type="domain" description="Large ribosomal subunit protein bL25 beta" evidence="2">
    <location>
        <begin position="28"/>
        <end position="113"/>
    </location>
</feature>
<dbReference type="Pfam" id="PF14693">
    <property type="entry name" value="Ribosomal_TL5_C"/>
    <property type="match status" value="1"/>
</dbReference>
<evidence type="ECO:0000313" key="3">
    <source>
        <dbReference type="EMBL" id="OGY30043.1"/>
    </source>
</evidence>
<dbReference type="Gene3D" id="2.170.120.20">
    <property type="entry name" value="Ribosomal protein L25, beta domain"/>
    <property type="match status" value="1"/>
</dbReference>
<organism evidence="3 4">
    <name type="scientific">Candidatus Woykebacteria bacterium RIFCSPHIGHO2_12_FULL_45_10</name>
    <dbReference type="NCBI Taxonomy" id="1802603"/>
    <lineage>
        <taxon>Bacteria</taxon>
        <taxon>Candidatus Woykeibacteriota</taxon>
    </lineage>
</organism>
<feature type="region of interest" description="Disordered" evidence="1">
    <location>
        <begin position="118"/>
        <end position="164"/>
    </location>
</feature>
<feature type="compositionally biased region" description="Basic and acidic residues" evidence="1">
    <location>
        <begin position="147"/>
        <end position="164"/>
    </location>
</feature>
<reference evidence="3 4" key="1">
    <citation type="journal article" date="2016" name="Nat. Commun.">
        <title>Thousands of microbial genomes shed light on interconnected biogeochemical processes in an aquifer system.</title>
        <authorList>
            <person name="Anantharaman K."/>
            <person name="Brown C.T."/>
            <person name="Hug L.A."/>
            <person name="Sharon I."/>
            <person name="Castelle C.J."/>
            <person name="Probst A.J."/>
            <person name="Thomas B.C."/>
            <person name="Singh A."/>
            <person name="Wilkins M.J."/>
            <person name="Karaoz U."/>
            <person name="Brodie E.L."/>
            <person name="Williams K.H."/>
            <person name="Hubbard S.S."/>
            <person name="Banfield J.F."/>
        </authorList>
    </citation>
    <scope>NUCLEOTIDE SEQUENCE [LARGE SCALE GENOMIC DNA]</scope>
</reference>
<dbReference type="InterPro" id="IPR011035">
    <property type="entry name" value="Ribosomal_bL25/Gln-tRNA_synth"/>
</dbReference>
<dbReference type="STRING" id="1802603.A3F35_00835"/>
<comment type="caution">
    <text evidence="3">The sequence shown here is derived from an EMBL/GenBank/DDBJ whole genome shotgun (WGS) entry which is preliminary data.</text>
</comment>
<proteinExistence type="predicted"/>
<dbReference type="InterPro" id="IPR037121">
    <property type="entry name" value="Ribosomal_bL25_C"/>
</dbReference>
<dbReference type="PANTHER" id="PTHR33284:SF1">
    <property type="entry name" value="RIBOSOMAL PROTEIN L25_GLN-TRNA SYNTHETASE, ANTI-CODON-BINDING DOMAIN-CONTAINING PROTEIN"/>
    <property type="match status" value="1"/>
</dbReference>
<dbReference type="InterPro" id="IPR020930">
    <property type="entry name" value="Ribosomal_uL5_bac-type"/>
</dbReference>
<name>A0A1G1WQQ2_9BACT</name>
<protein>
    <recommendedName>
        <fullName evidence="2">Large ribosomal subunit protein bL25 beta domain-containing protein</fullName>
    </recommendedName>
</protein>
<gene>
    <name evidence="3" type="ORF">A3F35_00835</name>
</gene>
<evidence type="ECO:0000259" key="2">
    <source>
        <dbReference type="Pfam" id="PF14693"/>
    </source>
</evidence>
<dbReference type="GO" id="GO:0008097">
    <property type="term" value="F:5S rRNA binding"/>
    <property type="evidence" value="ECO:0007669"/>
    <property type="project" value="TreeGrafter"/>
</dbReference>
<evidence type="ECO:0000256" key="1">
    <source>
        <dbReference type="SAM" id="MobiDB-lite"/>
    </source>
</evidence>
<dbReference type="SUPFAM" id="SSF50715">
    <property type="entry name" value="Ribosomal protein L25-like"/>
    <property type="match status" value="1"/>
</dbReference>
<dbReference type="PANTHER" id="PTHR33284">
    <property type="entry name" value="RIBOSOMAL PROTEIN L25/GLN-TRNA SYNTHETASE, ANTI-CODON-BINDING DOMAIN-CONTAINING PROTEIN"/>
    <property type="match status" value="1"/>
</dbReference>
<dbReference type="AlphaFoldDB" id="A0A1G1WQQ2"/>
<dbReference type="Proteomes" id="UP000178068">
    <property type="component" value="Unassembled WGS sequence"/>
</dbReference>
<sequence length="164" mass="18143">MLIHRVQRDPKSDEVIHVDFHQVNLKEKIVTNVPVVLIGESPAEKSGVGLVLQTLNEVEVECLPADIPHNFEVNVDKLEEVGQTIHVKDLKVEKDKVEIKNDPEEVIVSVQTAEMKEVVEEAPVSPEEVEATAEKGEEAEGEAPAEGGEKKEEPTETKEEKPAE</sequence>
<dbReference type="GO" id="GO:0022625">
    <property type="term" value="C:cytosolic large ribosomal subunit"/>
    <property type="evidence" value="ECO:0007669"/>
    <property type="project" value="TreeGrafter"/>
</dbReference>
<dbReference type="GO" id="GO:0003735">
    <property type="term" value="F:structural constituent of ribosome"/>
    <property type="evidence" value="ECO:0007669"/>
    <property type="project" value="InterPro"/>
</dbReference>
<evidence type="ECO:0000313" key="4">
    <source>
        <dbReference type="Proteomes" id="UP000178068"/>
    </source>
</evidence>
<accession>A0A1G1WQQ2</accession>
<dbReference type="GO" id="GO:0006412">
    <property type="term" value="P:translation"/>
    <property type="evidence" value="ECO:0007669"/>
    <property type="project" value="InterPro"/>
</dbReference>